<proteinExistence type="predicted"/>
<evidence type="ECO:0000313" key="2">
    <source>
        <dbReference type="EMBL" id="KAG5189529.1"/>
    </source>
</evidence>
<feature type="region of interest" description="Disordered" evidence="1">
    <location>
        <begin position="206"/>
        <end position="238"/>
    </location>
</feature>
<keyword evidence="3" id="KW-1185">Reference proteome</keyword>
<evidence type="ECO:0000313" key="3">
    <source>
        <dbReference type="Proteomes" id="UP000664859"/>
    </source>
</evidence>
<name>A0A835ZFI1_9STRA</name>
<organism evidence="2 3">
    <name type="scientific">Tribonema minus</name>
    <dbReference type="NCBI Taxonomy" id="303371"/>
    <lineage>
        <taxon>Eukaryota</taxon>
        <taxon>Sar</taxon>
        <taxon>Stramenopiles</taxon>
        <taxon>Ochrophyta</taxon>
        <taxon>PX clade</taxon>
        <taxon>Xanthophyceae</taxon>
        <taxon>Tribonematales</taxon>
        <taxon>Tribonemataceae</taxon>
        <taxon>Tribonema</taxon>
    </lineage>
</organism>
<dbReference type="AlphaFoldDB" id="A0A835ZFI1"/>
<sequence length="295" mass="32591">MVAVSTTTFPFLHATFKVGSCRGSLNHISFSKDDVPPKARARHDEVVMWKSRRTLPAGRQTWNHSVELPPYPALGERANLQGGSSCLYKHNYRAEVLPESPLPHVPRPTKFDVSVAAPTSSPPRSGARPYSMTEMPVHPSLASRVAWNACAVLTPAEKRRRYETLMTRSNANTARRAKGGDAPRATLAQRTQAKLEETRALKTAGTFSAGRNGGLNGTWDPPSSAPAAERCDRPQRGRRREGLVRRDYHSGAWEFREAEGRHMWSDTGSYERESPGDVVKVFVPFAMNLASPCTV</sequence>
<gene>
    <name evidence="2" type="ORF">JKP88DRAFT_301516</name>
</gene>
<dbReference type="OrthoDB" id="60765at2759"/>
<protein>
    <submittedName>
        <fullName evidence="2">Uncharacterized protein</fullName>
    </submittedName>
</protein>
<comment type="caution">
    <text evidence="2">The sequence shown here is derived from an EMBL/GenBank/DDBJ whole genome shotgun (WGS) entry which is preliminary data.</text>
</comment>
<feature type="compositionally biased region" description="Basic and acidic residues" evidence="1">
    <location>
        <begin position="229"/>
        <end position="238"/>
    </location>
</feature>
<reference evidence="2" key="1">
    <citation type="submission" date="2021-02" db="EMBL/GenBank/DDBJ databases">
        <title>First Annotated Genome of the Yellow-green Alga Tribonema minus.</title>
        <authorList>
            <person name="Mahan K.M."/>
        </authorList>
    </citation>
    <scope>NUCLEOTIDE SEQUENCE</scope>
    <source>
        <strain evidence="2">UTEX B ZZ1240</strain>
    </source>
</reference>
<accession>A0A835ZFI1</accession>
<dbReference type="Proteomes" id="UP000664859">
    <property type="component" value="Unassembled WGS sequence"/>
</dbReference>
<evidence type="ECO:0000256" key="1">
    <source>
        <dbReference type="SAM" id="MobiDB-lite"/>
    </source>
</evidence>
<dbReference type="EMBL" id="JAFCMP010000048">
    <property type="protein sequence ID" value="KAG5189529.1"/>
    <property type="molecule type" value="Genomic_DNA"/>
</dbReference>
<feature type="region of interest" description="Disordered" evidence="1">
    <location>
        <begin position="112"/>
        <end position="131"/>
    </location>
</feature>